<evidence type="ECO:0000256" key="6">
    <source>
        <dbReference type="ARBA" id="ARBA00022840"/>
    </source>
</evidence>
<evidence type="ECO:0000256" key="1">
    <source>
        <dbReference type="ARBA" id="ARBA00012513"/>
    </source>
</evidence>
<protein>
    <recommendedName>
        <fullName evidence="1">non-specific serine/threonine protein kinase</fullName>
        <ecNumber evidence="1">2.7.11.1</ecNumber>
    </recommendedName>
</protein>
<accession>A0A4Q9GSL4</accession>
<gene>
    <name evidence="11" type="ORF">EYE40_00950</name>
</gene>
<keyword evidence="6 7" id="KW-0067">ATP-binding</keyword>
<keyword evidence="3" id="KW-0808">Transferase</keyword>
<evidence type="ECO:0000256" key="2">
    <source>
        <dbReference type="ARBA" id="ARBA00022527"/>
    </source>
</evidence>
<dbReference type="PANTHER" id="PTHR43289">
    <property type="entry name" value="MITOGEN-ACTIVATED PROTEIN KINASE KINASE KINASE 20-RELATED"/>
    <property type="match status" value="1"/>
</dbReference>
<evidence type="ECO:0000256" key="9">
    <source>
        <dbReference type="SAM" id="Phobius"/>
    </source>
</evidence>
<evidence type="ECO:0000313" key="12">
    <source>
        <dbReference type="Proteomes" id="UP000294194"/>
    </source>
</evidence>
<dbReference type="Gene3D" id="1.10.510.10">
    <property type="entry name" value="Transferase(Phosphotransferase) domain 1"/>
    <property type="match status" value="1"/>
</dbReference>
<dbReference type="CDD" id="cd14014">
    <property type="entry name" value="STKc_PknB_like"/>
    <property type="match status" value="1"/>
</dbReference>
<dbReference type="EC" id="2.7.11.1" evidence="1"/>
<evidence type="ECO:0000256" key="3">
    <source>
        <dbReference type="ARBA" id="ARBA00022679"/>
    </source>
</evidence>
<evidence type="ECO:0000313" key="11">
    <source>
        <dbReference type="EMBL" id="TBN56077.1"/>
    </source>
</evidence>
<sequence length="554" mass="57928">MRRAPSSPPAIEGYEHVRLLGAGGFSDVFLYEQRLPKRRVAVKVLLSDELGEASRAAFVAEANLMAQLSAHPYIVTIYHADVARDGRPYFVMEYCSGPSLAELYKREPFSVADALRTGVRLSSAIATAHSAGILHRDIKPANVLTNDYGWPALTDFGIASAVDEDLPTVGAAVGDIDSTGTSNAAGETGSQSVGMSIPWSPAEMFEDDPQPDVRSDVFSLAATIHTLLAGRTPFEVFGKSNGALDLVSRIEHGQITPIDRDDVPRSLLAVLQKGMATRREDRFASAVEFARALQRVELELGYTPTGIEVPNLDIVQAPRVADPAPGADDNETRVRSVSTINAQAPSPQQDEETRIRPVTVIAPPAVPASPVAPAQPSLTGSASLTGNEETIVRPRPAPVVAEPVPAASSAPKSTRGLVVGLVSAAAVLIVGGVVTAAILGAGGGLREATQPSNTPPGGGPGSAIGGEIVPQPVDGTATPSANGTSVTYSWSNPEPLDGDTYRYARSEQPGSLMPLAEASVTIDGLAAGQRQCIEVYITRAGDLSAVPLEICYPE</sequence>
<dbReference type="InterPro" id="IPR017441">
    <property type="entry name" value="Protein_kinase_ATP_BS"/>
</dbReference>
<dbReference type="Pfam" id="PF00069">
    <property type="entry name" value="Pkinase"/>
    <property type="match status" value="1"/>
</dbReference>
<dbReference type="Proteomes" id="UP000294194">
    <property type="component" value="Unassembled WGS sequence"/>
</dbReference>
<dbReference type="SMART" id="SM00220">
    <property type="entry name" value="S_TKc"/>
    <property type="match status" value="1"/>
</dbReference>
<dbReference type="RefSeq" id="WP_130980188.1">
    <property type="nucleotide sequence ID" value="NZ_SISG01000001.1"/>
</dbReference>
<keyword evidence="12" id="KW-1185">Reference proteome</keyword>
<evidence type="ECO:0000256" key="7">
    <source>
        <dbReference type="PROSITE-ProRule" id="PRU10141"/>
    </source>
</evidence>
<keyword evidence="9" id="KW-1133">Transmembrane helix</keyword>
<dbReference type="PROSITE" id="PS00108">
    <property type="entry name" value="PROTEIN_KINASE_ST"/>
    <property type="match status" value="1"/>
</dbReference>
<keyword evidence="5 11" id="KW-0418">Kinase</keyword>
<evidence type="ECO:0000259" key="10">
    <source>
        <dbReference type="PROSITE" id="PS50011"/>
    </source>
</evidence>
<evidence type="ECO:0000256" key="5">
    <source>
        <dbReference type="ARBA" id="ARBA00022777"/>
    </source>
</evidence>
<feature type="compositionally biased region" description="Polar residues" evidence="8">
    <location>
        <begin position="377"/>
        <end position="388"/>
    </location>
</feature>
<keyword evidence="9" id="KW-0472">Membrane</keyword>
<dbReference type="GO" id="GO:0005524">
    <property type="term" value="F:ATP binding"/>
    <property type="evidence" value="ECO:0007669"/>
    <property type="project" value="UniProtKB-UniRule"/>
</dbReference>
<dbReference type="PANTHER" id="PTHR43289:SF6">
    <property type="entry name" value="SERINE_THREONINE-PROTEIN KINASE NEKL-3"/>
    <property type="match status" value="1"/>
</dbReference>
<keyword evidence="2 11" id="KW-0723">Serine/threonine-protein kinase</keyword>
<feature type="compositionally biased region" description="Polar residues" evidence="8">
    <location>
        <begin position="477"/>
        <end position="492"/>
    </location>
</feature>
<feature type="transmembrane region" description="Helical" evidence="9">
    <location>
        <begin position="417"/>
        <end position="439"/>
    </location>
</feature>
<evidence type="ECO:0000256" key="4">
    <source>
        <dbReference type="ARBA" id="ARBA00022741"/>
    </source>
</evidence>
<feature type="compositionally biased region" description="Low complexity" evidence="8">
    <location>
        <begin position="366"/>
        <end position="376"/>
    </location>
</feature>
<name>A0A4Q9GSL4_9MICO</name>
<dbReference type="InterPro" id="IPR011009">
    <property type="entry name" value="Kinase-like_dom_sf"/>
</dbReference>
<organism evidence="11 12">
    <name type="scientific">Glaciihabitans arcticus</name>
    <dbReference type="NCBI Taxonomy" id="2668039"/>
    <lineage>
        <taxon>Bacteria</taxon>
        <taxon>Bacillati</taxon>
        <taxon>Actinomycetota</taxon>
        <taxon>Actinomycetes</taxon>
        <taxon>Micrococcales</taxon>
        <taxon>Microbacteriaceae</taxon>
        <taxon>Glaciihabitans</taxon>
    </lineage>
</organism>
<dbReference type="InterPro" id="IPR000719">
    <property type="entry name" value="Prot_kinase_dom"/>
</dbReference>
<feature type="domain" description="Protein kinase" evidence="10">
    <location>
        <begin position="14"/>
        <end position="296"/>
    </location>
</feature>
<dbReference type="GO" id="GO:0004674">
    <property type="term" value="F:protein serine/threonine kinase activity"/>
    <property type="evidence" value="ECO:0007669"/>
    <property type="project" value="UniProtKB-KW"/>
</dbReference>
<proteinExistence type="predicted"/>
<dbReference type="EMBL" id="SISG01000001">
    <property type="protein sequence ID" value="TBN56077.1"/>
    <property type="molecule type" value="Genomic_DNA"/>
</dbReference>
<evidence type="ECO:0000256" key="8">
    <source>
        <dbReference type="SAM" id="MobiDB-lite"/>
    </source>
</evidence>
<feature type="region of interest" description="Disordered" evidence="8">
    <location>
        <begin position="446"/>
        <end position="494"/>
    </location>
</feature>
<feature type="region of interest" description="Disordered" evidence="8">
    <location>
        <begin position="366"/>
        <end position="390"/>
    </location>
</feature>
<dbReference type="InterPro" id="IPR008271">
    <property type="entry name" value="Ser/Thr_kinase_AS"/>
</dbReference>
<keyword evidence="4 7" id="KW-0547">Nucleotide-binding</keyword>
<keyword evidence="9" id="KW-0812">Transmembrane</keyword>
<dbReference type="PROSITE" id="PS00107">
    <property type="entry name" value="PROTEIN_KINASE_ATP"/>
    <property type="match status" value="1"/>
</dbReference>
<comment type="caution">
    <text evidence="11">The sequence shown here is derived from an EMBL/GenBank/DDBJ whole genome shotgun (WGS) entry which is preliminary data.</text>
</comment>
<dbReference type="AlphaFoldDB" id="A0A4Q9GSL4"/>
<reference evidence="12" key="1">
    <citation type="submission" date="2019-02" db="EMBL/GenBank/DDBJ databases">
        <title>Glaciihabitans arcticus sp. nov., a psychrotolerant bacterium isolated from polar soil.</title>
        <authorList>
            <person name="Dahal R.H."/>
        </authorList>
    </citation>
    <scope>NUCLEOTIDE SEQUENCE [LARGE SCALE GENOMIC DNA]</scope>
    <source>
        <strain evidence="12">RP-3-7</strain>
    </source>
</reference>
<dbReference type="PROSITE" id="PS50011">
    <property type="entry name" value="PROTEIN_KINASE_DOM"/>
    <property type="match status" value="1"/>
</dbReference>
<dbReference type="SUPFAM" id="SSF56112">
    <property type="entry name" value="Protein kinase-like (PK-like)"/>
    <property type="match status" value="1"/>
</dbReference>
<feature type="binding site" evidence="7">
    <location>
        <position position="43"/>
    </location>
    <ligand>
        <name>ATP</name>
        <dbReference type="ChEBI" id="CHEBI:30616"/>
    </ligand>
</feature>